<keyword evidence="1" id="KW-1133">Transmembrane helix</keyword>
<name>A0A1R3X2B5_9RHOB</name>
<evidence type="ECO:0000313" key="2">
    <source>
        <dbReference type="EMBL" id="SIT84829.1"/>
    </source>
</evidence>
<dbReference type="AlphaFoldDB" id="A0A1R3X2B5"/>
<dbReference type="EMBL" id="FTPS01000001">
    <property type="protein sequence ID" value="SIT84829.1"/>
    <property type="molecule type" value="Genomic_DNA"/>
</dbReference>
<organism evidence="2 3">
    <name type="scientific">Pontibaca methylaminivorans</name>
    <dbReference type="NCBI Taxonomy" id="515897"/>
    <lineage>
        <taxon>Bacteria</taxon>
        <taxon>Pseudomonadati</taxon>
        <taxon>Pseudomonadota</taxon>
        <taxon>Alphaproteobacteria</taxon>
        <taxon>Rhodobacterales</taxon>
        <taxon>Roseobacteraceae</taxon>
        <taxon>Pontibaca</taxon>
    </lineage>
</organism>
<gene>
    <name evidence="2" type="ORF">SAMN05421849_2194</name>
</gene>
<feature type="transmembrane region" description="Helical" evidence="1">
    <location>
        <begin position="6"/>
        <end position="31"/>
    </location>
</feature>
<dbReference type="Proteomes" id="UP000192455">
    <property type="component" value="Unassembled WGS sequence"/>
</dbReference>
<protein>
    <submittedName>
        <fullName evidence="2">Uncharacterized protein</fullName>
    </submittedName>
</protein>
<proteinExistence type="predicted"/>
<reference evidence="2 3" key="1">
    <citation type="submission" date="2017-01" db="EMBL/GenBank/DDBJ databases">
        <authorList>
            <person name="Mah S.A."/>
            <person name="Swanson W.J."/>
            <person name="Moy G.W."/>
            <person name="Vacquier V.D."/>
        </authorList>
    </citation>
    <scope>NUCLEOTIDE SEQUENCE [LARGE SCALE GENOMIC DNA]</scope>
    <source>
        <strain evidence="2 3">DSM 21219</strain>
    </source>
</reference>
<evidence type="ECO:0000256" key="1">
    <source>
        <dbReference type="SAM" id="Phobius"/>
    </source>
</evidence>
<keyword evidence="1" id="KW-0812">Transmembrane</keyword>
<evidence type="ECO:0000313" key="3">
    <source>
        <dbReference type="Proteomes" id="UP000192455"/>
    </source>
</evidence>
<sequence>MKKDGAAHVVVSWIIIIAITAALVLIGKYFAGF</sequence>
<keyword evidence="3" id="KW-1185">Reference proteome</keyword>
<keyword evidence="1" id="KW-0472">Membrane</keyword>
<accession>A0A1R3X2B5</accession>